<dbReference type="SUPFAM" id="SSF54862">
    <property type="entry name" value="4Fe-4S ferredoxins"/>
    <property type="match status" value="1"/>
</dbReference>
<gene>
    <name evidence="7" type="ORF">D5R95_01065</name>
</gene>
<reference evidence="7 8" key="1">
    <citation type="submission" date="2018-08" db="EMBL/GenBank/DDBJ databases">
        <title>The metabolism and importance of syntrophic acetate oxidation coupled to methane or sulfide production in haloalkaline environments.</title>
        <authorList>
            <person name="Timmers P.H.A."/>
            <person name="Vavourakis C.D."/>
            <person name="Sorokin D.Y."/>
            <person name="Sinninghe Damste J.S."/>
            <person name="Muyzer G."/>
            <person name="Stams A.J.M."/>
            <person name="Plugge C.M."/>
        </authorList>
    </citation>
    <scope>NUCLEOTIDE SEQUENCE [LARGE SCALE GENOMIC DNA]</scope>
    <source>
        <strain evidence="7">MSAO_Arc3</strain>
    </source>
</reference>
<protein>
    <submittedName>
        <fullName evidence="7">NADH-quinone oxidoreductase subunit I</fullName>
    </submittedName>
</protein>
<evidence type="ECO:0000256" key="3">
    <source>
        <dbReference type="ARBA" id="ARBA00022737"/>
    </source>
</evidence>
<accession>A0A3R7VV47</accession>
<name>A0A3R7VV47_9EURY</name>
<dbReference type="PANTHER" id="PTHR10849">
    <property type="entry name" value="NADH DEHYDROGENASE UBIQUINONE IRON-SULFUR PROTEIN 8, MITOCHONDRIAL"/>
    <property type="match status" value="1"/>
</dbReference>
<dbReference type="EMBL" id="QZAB01000075">
    <property type="protein sequence ID" value="RQD91517.1"/>
    <property type="molecule type" value="Genomic_DNA"/>
</dbReference>
<dbReference type="Proteomes" id="UP000284763">
    <property type="component" value="Unassembled WGS sequence"/>
</dbReference>
<dbReference type="AlphaFoldDB" id="A0A3R7VV47"/>
<dbReference type="GO" id="GO:0046872">
    <property type="term" value="F:metal ion binding"/>
    <property type="evidence" value="ECO:0007669"/>
    <property type="project" value="UniProtKB-KW"/>
</dbReference>
<dbReference type="InterPro" id="IPR053604">
    <property type="entry name" value="F420H2_dehydrogenase_I"/>
</dbReference>
<dbReference type="GO" id="GO:0003954">
    <property type="term" value="F:NADH dehydrogenase activity"/>
    <property type="evidence" value="ECO:0007669"/>
    <property type="project" value="TreeGrafter"/>
</dbReference>
<evidence type="ECO:0000256" key="5">
    <source>
        <dbReference type="ARBA" id="ARBA00023014"/>
    </source>
</evidence>
<dbReference type="Pfam" id="PF12838">
    <property type="entry name" value="Fer4_7"/>
    <property type="match status" value="1"/>
</dbReference>
<keyword evidence="1" id="KW-0004">4Fe-4S</keyword>
<feature type="domain" description="4Fe-4S ferredoxin-type" evidence="6">
    <location>
        <begin position="75"/>
        <end position="104"/>
    </location>
</feature>
<proteinExistence type="predicted"/>
<organism evidence="7 8">
    <name type="scientific">Methanosalsum natronophilum</name>
    <dbReference type="NCBI Taxonomy" id="768733"/>
    <lineage>
        <taxon>Archaea</taxon>
        <taxon>Methanobacteriati</taxon>
        <taxon>Methanobacteriota</taxon>
        <taxon>Stenosarchaea group</taxon>
        <taxon>Methanomicrobia</taxon>
        <taxon>Methanosarcinales</taxon>
        <taxon>Methanosarcinaceae</taxon>
        <taxon>Methanosalsum</taxon>
    </lineage>
</organism>
<dbReference type="GO" id="GO:0016020">
    <property type="term" value="C:membrane"/>
    <property type="evidence" value="ECO:0007669"/>
    <property type="project" value="InterPro"/>
</dbReference>
<evidence type="ECO:0000259" key="6">
    <source>
        <dbReference type="PROSITE" id="PS51379"/>
    </source>
</evidence>
<sequence>MVLKNLLVSVRNFYKSPVTRIYPEHDTEMSDRFKGLQKLDKEACIGCGICANTCPNEAIRVVRARINKDSKKQRWFPEIDIGHCMFCGLCIDQCPKEALSCTKVCAKGIVTWQHEDLLCTPDILAREVVIVEDEEGEQ</sequence>
<evidence type="ECO:0000313" key="8">
    <source>
        <dbReference type="Proteomes" id="UP000284763"/>
    </source>
</evidence>
<dbReference type="PROSITE" id="PS51379">
    <property type="entry name" value="4FE4S_FER_2"/>
    <property type="match status" value="2"/>
</dbReference>
<dbReference type="InterPro" id="IPR010226">
    <property type="entry name" value="NADH_quinone_OxRdtase_chainI"/>
</dbReference>
<feature type="domain" description="4Fe-4S ferredoxin-type" evidence="6">
    <location>
        <begin position="35"/>
        <end position="64"/>
    </location>
</feature>
<keyword evidence="2" id="KW-0479">Metal-binding</keyword>
<dbReference type="GO" id="GO:0009060">
    <property type="term" value="P:aerobic respiration"/>
    <property type="evidence" value="ECO:0007669"/>
    <property type="project" value="TreeGrafter"/>
</dbReference>
<evidence type="ECO:0000256" key="4">
    <source>
        <dbReference type="ARBA" id="ARBA00023004"/>
    </source>
</evidence>
<keyword evidence="4" id="KW-0408">Iron</keyword>
<keyword evidence="5" id="KW-0411">Iron-sulfur</keyword>
<comment type="caution">
    <text evidence="7">The sequence shown here is derived from an EMBL/GenBank/DDBJ whole genome shotgun (WGS) entry which is preliminary data.</text>
</comment>
<dbReference type="Gene3D" id="3.30.70.3270">
    <property type="match status" value="1"/>
</dbReference>
<evidence type="ECO:0000256" key="1">
    <source>
        <dbReference type="ARBA" id="ARBA00022485"/>
    </source>
</evidence>
<dbReference type="GO" id="GO:0051539">
    <property type="term" value="F:4 iron, 4 sulfur cluster binding"/>
    <property type="evidence" value="ECO:0007669"/>
    <property type="project" value="UniProtKB-KW"/>
</dbReference>
<dbReference type="PROSITE" id="PS00198">
    <property type="entry name" value="4FE4S_FER_1"/>
    <property type="match status" value="2"/>
</dbReference>
<evidence type="ECO:0000256" key="2">
    <source>
        <dbReference type="ARBA" id="ARBA00022723"/>
    </source>
</evidence>
<dbReference type="InterPro" id="IPR017896">
    <property type="entry name" value="4Fe4S_Fe-S-bd"/>
</dbReference>
<dbReference type="NCBIfam" id="NF040612">
    <property type="entry name" value="F420_dehyd_FpoI"/>
    <property type="match status" value="1"/>
</dbReference>
<evidence type="ECO:0000313" key="7">
    <source>
        <dbReference type="EMBL" id="RQD91517.1"/>
    </source>
</evidence>
<dbReference type="PANTHER" id="PTHR10849:SF35">
    <property type="entry name" value="FORMATE HYDROGENLYASE SUBUNIT 6-RELATED"/>
    <property type="match status" value="1"/>
</dbReference>
<keyword evidence="3" id="KW-0677">Repeat</keyword>
<dbReference type="InterPro" id="IPR017900">
    <property type="entry name" value="4Fe4S_Fe_S_CS"/>
</dbReference>